<keyword evidence="1" id="KW-1133">Transmembrane helix</keyword>
<reference evidence="2 3" key="1">
    <citation type="submission" date="2023-07" db="EMBL/GenBank/DDBJ databases">
        <title>Sequencing the genomes of 1000 actinobacteria strains.</title>
        <authorList>
            <person name="Klenk H.-P."/>
        </authorList>
    </citation>
    <scope>NUCLEOTIDE SEQUENCE [LARGE SCALE GENOMIC DNA]</scope>
    <source>
        <strain evidence="2 3">GD13</strain>
    </source>
</reference>
<dbReference type="RefSeq" id="WP_306824783.1">
    <property type="nucleotide sequence ID" value="NZ_JAUSQM010000001.1"/>
</dbReference>
<feature type="transmembrane region" description="Helical" evidence="1">
    <location>
        <begin position="50"/>
        <end position="67"/>
    </location>
</feature>
<protein>
    <recommendedName>
        <fullName evidence="4">SPW repeat-containing protein</fullName>
    </recommendedName>
</protein>
<feature type="transmembrane region" description="Helical" evidence="1">
    <location>
        <begin position="105"/>
        <end position="124"/>
    </location>
</feature>
<proteinExistence type="predicted"/>
<evidence type="ECO:0000313" key="2">
    <source>
        <dbReference type="EMBL" id="MDP9820754.1"/>
    </source>
</evidence>
<dbReference type="EMBL" id="JAUSQM010000001">
    <property type="protein sequence ID" value="MDP9820754.1"/>
    <property type="molecule type" value="Genomic_DNA"/>
</dbReference>
<feature type="transmembrane region" description="Helical" evidence="1">
    <location>
        <begin position="74"/>
        <end position="93"/>
    </location>
</feature>
<evidence type="ECO:0008006" key="4">
    <source>
        <dbReference type="Google" id="ProtNLM"/>
    </source>
</evidence>
<organism evidence="2 3">
    <name type="scientific">Nocardioides massiliensis</name>
    <dbReference type="NCBI Taxonomy" id="1325935"/>
    <lineage>
        <taxon>Bacteria</taxon>
        <taxon>Bacillati</taxon>
        <taxon>Actinomycetota</taxon>
        <taxon>Actinomycetes</taxon>
        <taxon>Propionibacteriales</taxon>
        <taxon>Nocardioidaceae</taxon>
        <taxon>Nocardioides</taxon>
    </lineage>
</organism>
<accession>A0ABT9NKK7</accession>
<sequence length="130" mass="13182">MTSTATPTARVRTRVPGRGRLVAASLLVLFGSFMPWVSTAAGNISGARGAGVWTFYAALLGIAGAIIPLRRVGAVQAAIMAVAAIALPVWQVIHLLSLVGTAGWLPGPGLVLVLGGGVLAAVAARQLYRA</sequence>
<evidence type="ECO:0000256" key="1">
    <source>
        <dbReference type="SAM" id="Phobius"/>
    </source>
</evidence>
<dbReference type="Proteomes" id="UP001240447">
    <property type="component" value="Unassembled WGS sequence"/>
</dbReference>
<keyword evidence="1" id="KW-0472">Membrane</keyword>
<name>A0ABT9NKK7_9ACTN</name>
<gene>
    <name evidence="2" type="ORF">J2S59_000563</name>
</gene>
<keyword evidence="3" id="KW-1185">Reference proteome</keyword>
<evidence type="ECO:0000313" key="3">
    <source>
        <dbReference type="Proteomes" id="UP001240447"/>
    </source>
</evidence>
<keyword evidence="1" id="KW-0812">Transmembrane</keyword>
<comment type="caution">
    <text evidence="2">The sequence shown here is derived from an EMBL/GenBank/DDBJ whole genome shotgun (WGS) entry which is preliminary data.</text>
</comment>